<comment type="similarity">
    <text evidence="2">Belongs to the major facilitator superfamily. Metabolite:H+ Symporter (MHS) family (TC 2.A.1.6) family.</text>
</comment>
<keyword evidence="13" id="KW-1185">Reference proteome</keyword>
<evidence type="ECO:0000256" key="6">
    <source>
        <dbReference type="ARBA" id="ARBA00022847"/>
    </source>
</evidence>
<keyword evidence="5 10" id="KW-0812">Transmembrane</keyword>
<dbReference type="InterPro" id="IPR036259">
    <property type="entry name" value="MFS_trans_sf"/>
</dbReference>
<feature type="domain" description="Major facilitator superfamily (MFS) profile" evidence="11">
    <location>
        <begin position="25"/>
        <end position="523"/>
    </location>
</feature>
<feature type="transmembrane region" description="Helical" evidence="10">
    <location>
        <begin position="150"/>
        <end position="177"/>
    </location>
</feature>
<dbReference type="PROSITE" id="PS00217">
    <property type="entry name" value="SUGAR_TRANSPORT_2"/>
    <property type="match status" value="1"/>
</dbReference>
<protein>
    <recommendedName>
        <fullName evidence="11">Major facilitator superfamily (MFS) profile domain-containing protein</fullName>
    </recommendedName>
</protein>
<feature type="transmembrane region" description="Helical" evidence="10">
    <location>
        <begin position="498"/>
        <end position="516"/>
    </location>
</feature>
<proteinExistence type="inferred from homology"/>
<feature type="transmembrane region" description="Helical" evidence="10">
    <location>
        <begin position="431"/>
        <end position="455"/>
    </location>
</feature>
<dbReference type="InterPro" id="IPR005829">
    <property type="entry name" value="Sugar_transporter_CS"/>
</dbReference>
<evidence type="ECO:0000313" key="12">
    <source>
        <dbReference type="EMBL" id="WIA17074.1"/>
    </source>
</evidence>
<dbReference type="InterPro" id="IPR011701">
    <property type="entry name" value="MFS"/>
</dbReference>
<evidence type="ECO:0000259" key="11">
    <source>
        <dbReference type="PROSITE" id="PS50850"/>
    </source>
</evidence>
<feature type="transmembrane region" description="Helical" evidence="10">
    <location>
        <begin position="91"/>
        <end position="111"/>
    </location>
</feature>
<sequence length="528" mass="57046">MPKSNMSGVSQLPDASIPIKKLIKALLAISFGTVIEWVGNNSTPNTEALAPTRKILQHFGTIAYDFTIYTQLSKTLGKVFFPSNDPALQALSFWGVFFIGYISRPAGAVLFGHLGDTRGRGTCLLISVLVMGIPTVLIGCLPSYHHIGMAAPILLAILRLIQGLAMGGEFGAAMVYLHEIADARYKAVTGSLGYVSLGVGVVIGILVVVMVISLIPGEALLVWGWRVPFLMAIATLIAAVVLRYNMPESVEFATSREEIEEEYKQRVREFKRSRSQNASGVKRSMSRSRAPDDVATVDAAKSEAGTSDMESQAGEGLEKHYVPIMELFRGYWSGLILQCGYEAWIGGSFYLGYSWLPSFFVAHAGISTMTSLWMVLTSMVLFTFVVPVAGYLSDKGQPRVTATIAICAIAAVMTVPMFLAFQTRNLAACWLLQAFSLAMTAYTMGILPQICSLIYPAGVRISGFNLGYNLGMTIFGGLTPLAMTAIQTGTKSIFIGPGLWMVGMALISIVSSLLLIKCYPLTNQRGSI</sequence>
<dbReference type="Proteomes" id="UP001244341">
    <property type="component" value="Chromosome 8b"/>
</dbReference>
<evidence type="ECO:0000256" key="5">
    <source>
        <dbReference type="ARBA" id="ARBA00022692"/>
    </source>
</evidence>
<feature type="transmembrane region" description="Helical" evidence="10">
    <location>
        <begin position="467"/>
        <end position="486"/>
    </location>
</feature>
<dbReference type="PANTHER" id="PTHR43528">
    <property type="entry name" value="ALPHA-KETOGLUTARATE PERMEASE"/>
    <property type="match status" value="1"/>
</dbReference>
<keyword evidence="3" id="KW-0813">Transport</keyword>
<dbReference type="Pfam" id="PF07690">
    <property type="entry name" value="MFS_1"/>
    <property type="match status" value="1"/>
</dbReference>
<feature type="transmembrane region" description="Helical" evidence="10">
    <location>
        <begin position="400"/>
        <end position="419"/>
    </location>
</feature>
<keyword evidence="8 10" id="KW-0472">Membrane</keyword>
<evidence type="ECO:0000256" key="2">
    <source>
        <dbReference type="ARBA" id="ARBA00008240"/>
    </source>
</evidence>
<reference evidence="12 13" key="1">
    <citation type="submission" date="2023-05" db="EMBL/GenBank/DDBJ databases">
        <title>A 100% complete, gapless, phased diploid assembly of the Scenedesmus obliquus UTEX 3031 genome.</title>
        <authorList>
            <person name="Biondi T.C."/>
            <person name="Hanschen E.R."/>
            <person name="Kwon T."/>
            <person name="Eng W."/>
            <person name="Kruse C.P.S."/>
            <person name="Koehler S.I."/>
            <person name="Kunde Y."/>
            <person name="Gleasner C.D."/>
            <person name="You Mak K.T."/>
            <person name="Polle J."/>
            <person name="Hovde B.T."/>
            <person name="Starkenburg S.R."/>
        </authorList>
    </citation>
    <scope>NUCLEOTIDE SEQUENCE [LARGE SCALE GENOMIC DNA]</scope>
    <source>
        <strain evidence="12 13">DOE0152z</strain>
    </source>
</reference>
<name>A0ABY8U7J0_TETOB</name>
<dbReference type="InterPro" id="IPR051084">
    <property type="entry name" value="H+-coupled_symporters"/>
</dbReference>
<organism evidence="12 13">
    <name type="scientific">Tetradesmus obliquus</name>
    <name type="common">Green alga</name>
    <name type="synonym">Acutodesmus obliquus</name>
    <dbReference type="NCBI Taxonomy" id="3088"/>
    <lineage>
        <taxon>Eukaryota</taxon>
        <taxon>Viridiplantae</taxon>
        <taxon>Chlorophyta</taxon>
        <taxon>core chlorophytes</taxon>
        <taxon>Chlorophyceae</taxon>
        <taxon>CS clade</taxon>
        <taxon>Sphaeropleales</taxon>
        <taxon>Scenedesmaceae</taxon>
        <taxon>Tetradesmus</taxon>
    </lineage>
</organism>
<accession>A0ABY8U7J0</accession>
<dbReference type="Gene3D" id="1.20.1250.20">
    <property type="entry name" value="MFS general substrate transporter like domains"/>
    <property type="match status" value="1"/>
</dbReference>
<evidence type="ECO:0000256" key="10">
    <source>
        <dbReference type="SAM" id="Phobius"/>
    </source>
</evidence>
<feature type="transmembrane region" description="Helical" evidence="10">
    <location>
        <begin position="331"/>
        <end position="351"/>
    </location>
</feature>
<feature type="region of interest" description="Disordered" evidence="9">
    <location>
        <begin position="270"/>
        <end position="312"/>
    </location>
</feature>
<keyword evidence="4" id="KW-1003">Cell membrane</keyword>
<feature type="transmembrane region" description="Helical" evidence="10">
    <location>
        <begin position="227"/>
        <end position="246"/>
    </location>
</feature>
<dbReference type="EMBL" id="CP126215">
    <property type="protein sequence ID" value="WIA17074.1"/>
    <property type="molecule type" value="Genomic_DNA"/>
</dbReference>
<feature type="transmembrane region" description="Helical" evidence="10">
    <location>
        <begin position="189"/>
        <end position="215"/>
    </location>
</feature>
<evidence type="ECO:0000256" key="3">
    <source>
        <dbReference type="ARBA" id="ARBA00022448"/>
    </source>
</evidence>
<evidence type="ECO:0000256" key="9">
    <source>
        <dbReference type="SAM" id="MobiDB-lite"/>
    </source>
</evidence>
<dbReference type="PANTHER" id="PTHR43528:SF1">
    <property type="entry name" value="ALPHA-KETOGLUTARATE PERMEASE"/>
    <property type="match status" value="1"/>
</dbReference>
<evidence type="ECO:0000256" key="7">
    <source>
        <dbReference type="ARBA" id="ARBA00022989"/>
    </source>
</evidence>
<keyword evidence="7 10" id="KW-1133">Transmembrane helix</keyword>
<dbReference type="InterPro" id="IPR020846">
    <property type="entry name" value="MFS_dom"/>
</dbReference>
<dbReference type="SUPFAM" id="SSF103473">
    <property type="entry name" value="MFS general substrate transporter"/>
    <property type="match status" value="1"/>
</dbReference>
<gene>
    <name evidence="12" type="ORF">OEZ85_013974</name>
</gene>
<comment type="subcellular location">
    <subcellularLocation>
        <location evidence="1">Cell membrane</location>
        <topology evidence="1">Multi-pass membrane protein</topology>
    </subcellularLocation>
</comment>
<dbReference type="PROSITE" id="PS50850">
    <property type="entry name" value="MFS"/>
    <property type="match status" value="1"/>
</dbReference>
<evidence type="ECO:0000256" key="8">
    <source>
        <dbReference type="ARBA" id="ARBA00023136"/>
    </source>
</evidence>
<keyword evidence="6" id="KW-0769">Symport</keyword>
<evidence type="ECO:0000313" key="13">
    <source>
        <dbReference type="Proteomes" id="UP001244341"/>
    </source>
</evidence>
<evidence type="ECO:0000256" key="4">
    <source>
        <dbReference type="ARBA" id="ARBA00022475"/>
    </source>
</evidence>
<evidence type="ECO:0000256" key="1">
    <source>
        <dbReference type="ARBA" id="ARBA00004651"/>
    </source>
</evidence>
<feature type="transmembrane region" description="Helical" evidence="10">
    <location>
        <begin position="123"/>
        <end position="144"/>
    </location>
</feature>
<feature type="transmembrane region" description="Helical" evidence="10">
    <location>
        <begin position="371"/>
        <end position="393"/>
    </location>
</feature>